<sequence>MLGRFIQKTACIQARAAAAKHAFPVTSQLRGHITYSGGQATEGQGGFYGSGGAHKITQDTEQRPEMLALAADVTKIQAVMQEVETLESLLDREKEESKGEITGRSIELRSSIKKLMVAPEFTECLNRLEIQGSPVWGLSSEERDLIHAAREKVNEC</sequence>
<gene>
    <name evidence="1" type="ORF">OAUR00152_LOCUS41115</name>
</gene>
<organism evidence="1">
    <name type="scientific">Odontella aurita</name>
    <dbReference type="NCBI Taxonomy" id="265563"/>
    <lineage>
        <taxon>Eukaryota</taxon>
        <taxon>Sar</taxon>
        <taxon>Stramenopiles</taxon>
        <taxon>Ochrophyta</taxon>
        <taxon>Bacillariophyta</taxon>
        <taxon>Mediophyceae</taxon>
        <taxon>Biddulphiophycidae</taxon>
        <taxon>Eupodiscales</taxon>
        <taxon>Odontellaceae</taxon>
        <taxon>Odontella</taxon>
    </lineage>
</organism>
<proteinExistence type="predicted"/>
<protein>
    <submittedName>
        <fullName evidence="1">Uncharacterized protein</fullName>
    </submittedName>
</protein>
<dbReference type="EMBL" id="HBKQ01060241">
    <property type="protein sequence ID" value="CAE2287303.1"/>
    <property type="molecule type" value="Transcribed_RNA"/>
</dbReference>
<reference evidence="1" key="1">
    <citation type="submission" date="2021-01" db="EMBL/GenBank/DDBJ databases">
        <authorList>
            <person name="Corre E."/>
            <person name="Pelletier E."/>
            <person name="Niang G."/>
            <person name="Scheremetjew M."/>
            <person name="Finn R."/>
            <person name="Kale V."/>
            <person name="Holt S."/>
            <person name="Cochrane G."/>
            <person name="Meng A."/>
            <person name="Brown T."/>
            <person name="Cohen L."/>
        </authorList>
    </citation>
    <scope>NUCLEOTIDE SEQUENCE</scope>
    <source>
        <strain evidence="1">Isolate 1302-5</strain>
    </source>
</reference>
<evidence type="ECO:0000313" key="1">
    <source>
        <dbReference type="EMBL" id="CAE2287303.1"/>
    </source>
</evidence>
<name>A0A7S4K9H6_9STRA</name>
<accession>A0A7S4K9H6</accession>
<dbReference type="AlphaFoldDB" id="A0A7S4K9H6"/>